<keyword evidence="1" id="KW-0677">Repeat</keyword>
<dbReference type="VEuPathDB" id="FungiDB:RhiirFUN_005603"/>
<evidence type="ECO:0000313" key="3">
    <source>
        <dbReference type="EMBL" id="POG73752.1"/>
    </source>
</evidence>
<feature type="transmembrane region" description="Helical" evidence="2">
    <location>
        <begin position="780"/>
        <end position="800"/>
    </location>
</feature>
<dbReference type="AlphaFoldDB" id="A0A2P4Q7Z7"/>
<dbReference type="VEuPathDB" id="FungiDB:RhiirFUN_005602"/>
<proteinExistence type="predicted"/>
<feature type="transmembrane region" description="Helical" evidence="2">
    <location>
        <begin position="838"/>
        <end position="857"/>
    </location>
</feature>
<reference evidence="3 4" key="1">
    <citation type="journal article" date="2013" name="Proc. Natl. Acad. Sci. U.S.A.">
        <title>Genome of an arbuscular mycorrhizal fungus provides insight into the oldest plant symbiosis.</title>
        <authorList>
            <person name="Tisserant E."/>
            <person name="Malbreil M."/>
            <person name="Kuo A."/>
            <person name="Kohler A."/>
            <person name="Symeonidi A."/>
            <person name="Balestrini R."/>
            <person name="Charron P."/>
            <person name="Duensing N."/>
            <person name="Frei Dit Frey N."/>
            <person name="Gianinazzi-Pearson V."/>
            <person name="Gilbert L.B."/>
            <person name="Handa Y."/>
            <person name="Herr J.R."/>
            <person name="Hijri M."/>
            <person name="Koul R."/>
            <person name="Kawaguchi M."/>
            <person name="Krajinski F."/>
            <person name="Lammers P.J."/>
            <person name="Masclaux F.G."/>
            <person name="Murat C."/>
            <person name="Morin E."/>
            <person name="Ndikumana S."/>
            <person name="Pagni M."/>
            <person name="Petitpierre D."/>
            <person name="Requena N."/>
            <person name="Rosikiewicz P."/>
            <person name="Riley R."/>
            <person name="Saito K."/>
            <person name="San Clemente H."/>
            <person name="Shapiro H."/>
            <person name="van Tuinen D."/>
            <person name="Becard G."/>
            <person name="Bonfante P."/>
            <person name="Paszkowski U."/>
            <person name="Shachar-Hill Y.Y."/>
            <person name="Tuskan G.A."/>
            <person name="Young P.W."/>
            <person name="Sanders I.R."/>
            <person name="Henrissat B."/>
            <person name="Rensing S.A."/>
            <person name="Grigoriev I.V."/>
            <person name="Corradi N."/>
            <person name="Roux C."/>
            <person name="Martin F."/>
        </authorList>
    </citation>
    <scope>NUCLEOTIDE SEQUENCE [LARGE SCALE GENOMIC DNA]</scope>
    <source>
        <strain evidence="3 4">DAOM 197198</strain>
    </source>
</reference>
<dbReference type="InterPro" id="IPR024862">
    <property type="entry name" value="TRPV"/>
</dbReference>
<comment type="caution">
    <text evidence="3">The sequence shown here is derived from an EMBL/GenBank/DDBJ whole genome shotgun (WGS) entry which is preliminary data.</text>
</comment>
<dbReference type="GO" id="GO:0005886">
    <property type="term" value="C:plasma membrane"/>
    <property type="evidence" value="ECO:0007669"/>
    <property type="project" value="TreeGrafter"/>
</dbReference>
<keyword evidence="2" id="KW-0472">Membrane</keyword>
<dbReference type="EMBL" id="AUPC02000079">
    <property type="protein sequence ID" value="POG73752.1"/>
    <property type="molecule type" value="Genomic_DNA"/>
</dbReference>
<feature type="transmembrane region" description="Helical" evidence="2">
    <location>
        <begin position="745"/>
        <end position="765"/>
    </location>
</feature>
<protein>
    <recommendedName>
        <fullName evidence="5">Ion transport domain-containing protein</fullName>
    </recommendedName>
</protein>
<name>A0A2P4Q7Z7_RHIID</name>
<feature type="transmembrane region" description="Helical" evidence="2">
    <location>
        <begin position="985"/>
        <end position="1008"/>
    </location>
</feature>
<evidence type="ECO:0008006" key="5">
    <source>
        <dbReference type="Google" id="ProtNLM"/>
    </source>
</evidence>
<reference evidence="3 4" key="2">
    <citation type="journal article" date="2018" name="New Phytol.">
        <title>High intraspecific genome diversity in the model arbuscular mycorrhizal symbiont Rhizophagus irregularis.</title>
        <authorList>
            <person name="Chen E.C.H."/>
            <person name="Morin E."/>
            <person name="Beaudet D."/>
            <person name="Noel J."/>
            <person name="Yildirir G."/>
            <person name="Ndikumana S."/>
            <person name="Charron P."/>
            <person name="St-Onge C."/>
            <person name="Giorgi J."/>
            <person name="Kruger M."/>
            <person name="Marton T."/>
            <person name="Ropars J."/>
            <person name="Grigoriev I.V."/>
            <person name="Hainaut M."/>
            <person name="Henrissat B."/>
            <person name="Roux C."/>
            <person name="Martin F."/>
            <person name="Corradi N."/>
        </authorList>
    </citation>
    <scope>NUCLEOTIDE SEQUENCE [LARGE SCALE GENOMIC DNA]</scope>
    <source>
        <strain evidence="3 4">DAOM 197198</strain>
    </source>
</reference>
<dbReference type="GO" id="GO:0098703">
    <property type="term" value="P:calcium ion import across plasma membrane"/>
    <property type="evidence" value="ECO:0007669"/>
    <property type="project" value="TreeGrafter"/>
</dbReference>
<dbReference type="PANTHER" id="PTHR10582:SF2">
    <property type="entry name" value="INACTIVE"/>
    <property type="match status" value="1"/>
</dbReference>
<keyword evidence="4" id="KW-1185">Reference proteome</keyword>
<organism evidence="3 4">
    <name type="scientific">Rhizophagus irregularis (strain DAOM 181602 / DAOM 197198 / MUCL 43194)</name>
    <name type="common">Arbuscular mycorrhizal fungus</name>
    <name type="synonym">Glomus intraradices</name>
    <dbReference type="NCBI Taxonomy" id="747089"/>
    <lineage>
        <taxon>Eukaryota</taxon>
        <taxon>Fungi</taxon>
        <taxon>Fungi incertae sedis</taxon>
        <taxon>Mucoromycota</taxon>
        <taxon>Glomeromycotina</taxon>
        <taxon>Glomeromycetes</taxon>
        <taxon>Glomerales</taxon>
        <taxon>Glomeraceae</taxon>
        <taxon>Rhizophagus</taxon>
    </lineage>
</organism>
<feature type="transmembrane region" description="Helical" evidence="2">
    <location>
        <begin position="877"/>
        <end position="900"/>
    </location>
</feature>
<evidence type="ECO:0000313" key="4">
    <source>
        <dbReference type="Proteomes" id="UP000018888"/>
    </source>
</evidence>
<keyword evidence="2" id="KW-0812">Transmembrane</keyword>
<dbReference type="PANTHER" id="PTHR10582">
    <property type="entry name" value="TRANSIENT RECEPTOR POTENTIAL ION CHANNEL PROTEIN"/>
    <property type="match status" value="1"/>
</dbReference>
<keyword evidence="2" id="KW-1133">Transmembrane helix</keyword>
<dbReference type="SUPFAM" id="SSF82171">
    <property type="entry name" value="DPP6 N-terminal domain-like"/>
    <property type="match status" value="1"/>
</dbReference>
<dbReference type="Proteomes" id="UP000018888">
    <property type="component" value="Unassembled WGS sequence"/>
</dbReference>
<dbReference type="GO" id="GO:0005216">
    <property type="term" value="F:monoatomic ion channel activity"/>
    <property type="evidence" value="ECO:0007669"/>
    <property type="project" value="InterPro"/>
</dbReference>
<evidence type="ECO:0000256" key="2">
    <source>
        <dbReference type="SAM" id="Phobius"/>
    </source>
</evidence>
<gene>
    <name evidence="3" type="ORF">GLOIN_2v1874143</name>
</gene>
<evidence type="ECO:0000256" key="1">
    <source>
        <dbReference type="ARBA" id="ARBA00022737"/>
    </source>
</evidence>
<sequence>MDEISVVIDDIDKIHIYGDKKPHNGKSITRIEVSPNEKCLVTYSEDDESIVCWNVESSKGEGPLTPDFTSNKVDNHIEQICVSDNMELVYTYEFLNRKEIKIRDMKNEQEIQLGCGLGELGEHEYCTFNLNSADFILHGSVNDYDLLMIYSTQTKNNKWWCKRMYNIPKDFKLISVPNYDNNIYLFSNNFIYEWNLLTEKRTRIFGNDETKYDYKKFRKDIRISIDKKFIYIRIKDKIVIYSIELEIPIASLDINNDIQLYNLMNRIILNLHLLLPLLSTNSKIWNFVMKYCWKECLDQNEQLQFEISCDNIQTKTKYAFQILDGYVWKAELKKKIANMNFVNELYVKIIEDLNSDEFNDNKRDEKIIEYLSSDEFDDAKKINMEAYKKYEHLNIHLFSPYMNTIRKLFKDKSNVKYNLKLESLEQNSIRWEIRSYNERSILLQVFNVNKKWELIGSRVENFNIPMDTTIYLLEIESLNDIDIILTTSIELYQDPFRKNYKIFLNETLPSPNYISFKISNEWVLYVKDNKESLLKYGVELLKFAIKEQKLELIDNIYKKCIEFFKDDLKNNRMFLNIITSAMPYLSEYFPDYISRYSLATTMIIDYPTYNIEYQHNDSHLYSFQYPQIVNLTKSILWFKYNLMMDELRRNYKIIHHFINNIYLNDAFSIYFEVVEKLSRHSKTIPIITFMVPYVKFVNYPKDYNWFLELISPQPSPFVNTISSDIYKTLDGEALINFKWNTYGKYYHSMIWIGFMAFLVCFNAAAEIPQQYIDESVQKQLLIASIILGFIHLGIEIRQFIYYPAKWISDIGNMLDICVYAFPIYTSILLLQTSNHDQLIPYVTFSCLFLNLKLISFFRIFEIYDEYYTIVIRIAKRVMFFFACFIMIILTSFAYAFYILLSPKMNYSLGERIVNDDPNNPWNMAPTYQVFENATSLFSNLFILQNPDENTNMFTNFGTSFFATCLLLTGDTSSLSNWPYEKNPTLMILIMLFAFIMAIYILNVFITLFGEAVKDYDDSHLIMKAEHLAKIELFYLLPHQRRWESWFPEVMHYYSSVNKTRKKIKEMFENKEWSTSTSEFSELKEDLLKKLHMIDK</sequence>
<accession>A0A2P4Q7Z7</accession>